<evidence type="ECO:0000259" key="5">
    <source>
        <dbReference type="PROSITE" id="PS50977"/>
    </source>
</evidence>
<feature type="domain" description="HTH tetR-type" evidence="5">
    <location>
        <begin position="21"/>
        <end position="81"/>
    </location>
</feature>
<dbReference type="Proteomes" id="UP000076848">
    <property type="component" value="Unassembled WGS sequence"/>
</dbReference>
<evidence type="ECO:0000256" key="4">
    <source>
        <dbReference type="PROSITE-ProRule" id="PRU00335"/>
    </source>
</evidence>
<dbReference type="InterPro" id="IPR009057">
    <property type="entry name" value="Homeodomain-like_sf"/>
</dbReference>
<reference evidence="6 7" key="1">
    <citation type="submission" date="2016-04" db="EMBL/GenBank/DDBJ databases">
        <authorList>
            <consortium name="Pathogen Informatics"/>
        </authorList>
    </citation>
    <scope>NUCLEOTIDE SEQUENCE [LARGE SCALE GENOMIC DNA]</scope>
    <source>
        <strain evidence="6 7">H050680373</strain>
    </source>
</reference>
<dbReference type="InterPro" id="IPR050109">
    <property type="entry name" value="HTH-type_TetR-like_transc_reg"/>
</dbReference>
<evidence type="ECO:0000256" key="3">
    <source>
        <dbReference type="ARBA" id="ARBA00023163"/>
    </source>
</evidence>
<dbReference type="PANTHER" id="PTHR30055:SF234">
    <property type="entry name" value="HTH-TYPE TRANSCRIPTIONAL REGULATOR BETI"/>
    <property type="match status" value="1"/>
</dbReference>
<organism evidence="6 7">
    <name type="scientific">Bordetella ansorpii</name>
    <dbReference type="NCBI Taxonomy" id="288768"/>
    <lineage>
        <taxon>Bacteria</taxon>
        <taxon>Pseudomonadati</taxon>
        <taxon>Pseudomonadota</taxon>
        <taxon>Betaproteobacteria</taxon>
        <taxon>Burkholderiales</taxon>
        <taxon>Alcaligenaceae</taxon>
        <taxon>Bordetella</taxon>
    </lineage>
</organism>
<dbReference type="STRING" id="288768.SAMEA3906486_00986"/>
<dbReference type="InterPro" id="IPR001647">
    <property type="entry name" value="HTH_TetR"/>
</dbReference>
<keyword evidence="3" id="KW-0804">Transcription</keyword>
<protein>
    <submittedName>
        <fullName evidence="6">TetR family transcriptional regulator</fullName>
    </submittedName>
</protein>
<keyword evidence="2 4" id="KW-0238">DNA-binding</keyword>
<dbReference type="Pfam" id="PF00440">
    <property type="entry name" value="TetR_N"/>
    <property type="match status" value="1"/>
</dbReference>
<name>A0A157S7S6_9BORD</name>
<evidence type="ECO:0000313" key="7">
    <source>
        <dbReference type="Proteomes" id="UP000076848"/>
    </source>
</evidence>
<dbReference type="RefSeq" id="WP_066124362.1">
    <property type="nucleotide sequence ID" value="NZ_FKIF01000002.1"/>
</dbReference>
<dbReference type="EMBL" id="FKIF01000002">
    <property type="protein sequence ID" value="SAI66472.1"/>
    <property type="molecule type" value="Genomic_DNA"/>
</dbReference>
<gene>
    <name evidence="6" type="primary">kstR_1</name>
    <name evidence="6" type="ORF">SAMEA3906486_00986</name>
</gene>
<dbReference type="GO" id="GO:0000976">
    <property type="term" value="F:transcription cis-regulatory region binding"/>
    <property type="evidence" value="ECO:0007669"/>
    <property type="project" value="TreeGrafter"/>
</dbReference>
<proteinExistence type="predicted"/>
<evidence type="ECO:0000256" key="1">
    <source>
        <dbReference type="ARBA" id="ARBA00023015"/>
    </source>
</evidence>
<dbReference type="AlphaFoldDB" id="A0A157S7S6"/>
<keyword evidence="1" id="KW-0805">Transcription regulation</keyword>
<sequence>MSQDSAKPLRPRKAPTQTRSLETVAAIVEAAAQVLEAEGLEGFNTNAVARRAGVSIGSLYQYFPGKDALTVALIERETARFYDDARGALAQRGGRAALEYLIGAAVRQQLQRPMLARLLDAEEARPALRGEVDKPQAFHALLVTCIQRARRRCARPEVAASDVSAIIRAMTDAAGERGERDVADLERRIGAAVFGYLARVDAA</sequence>
<dbReference type="PANTHER" id="PTHR30055">
    <property type="entry name" value="HTH-TYPE TRANSCRIPTIONAL REGULATOR RUTR"/>
    <property type="match status" value="1"/>
</dbReference>
<dbReference type="Gene3D" id="1.10.357.10">
    <property type="entry name" value="Tetracycline Repressor, domain 2"/>
    <property type="match status" value="1"/>
</dbReference>
<dbReference type="PROSITE" id="PS50977">
    <property type="entry name" value="HTH_TETR_2"/>
    <property type="match status" value="1"/>
</dbReference>
<accession>A0A157S7S6</accession>
<evidence type="ECO:0000256" key="2">
    <source>
        <dbReference type="ARBA" id="ARBA00023125"/>
    </source>
</evidence>
<dbReference type="SUPFAM" id="SSF46689">
    <property type="entry name" value="Homeodomain-like"/>
    <property type="match status" value="1"/>
</dbReference>
<dbReference type="OrthoDB" id="9816320at2"/>
<evidence type="ECO:0000313" key="6">
    <source>
        <dbReference type="EMBL" id="SAI66472.1"/>
    </source>
</evidence>
<feature type="DNA-binding region" description="H-T-H motif" evidence="4">
    <location>
        <begin position="44"/>
        <end position="63"/>
    </location>
</feature>
<dbReference type="PRINTS" id="PR00455">
    <property type="entry name" value="HTHTETR"/>
</dbReference>
<dbReference type="GO" id="GO:0003700">
    <property type="term" value="F:DNA-binding transcription factor activity"/>
    <property type="evidence" value="ECO:0007669"/>
    <property type="project" value="TreeGrafter"/>
</dbReference>
<keyword evidence="7" id="KW-1185">Reference proteome</keyword>